<dbReference type="CDD" id="cd03791">
    <property type="entry name" value="GT5_Glycogen_synthase_DULL1-like"/>
    <property type="match status" value="1"/>
</dbReference>
<feature type="domain" description="Starch synthase catalytic" evidence="10">
    <location>
        <begin position="2"/>
        <end position="237"/>
    </location>
</feature>
<accession>A0ABS8M5M6</accession>
<dbReference type="EMBL" id="JAJJMN010000002">
    <property type="protein sequence ID" value="MCC9019523.1"/>
    <property type="molecule type" value="Genomic_DNA"/>
</dbReference>
<evidence type="ECO:0000256" key="1">
    <source>
        <dbReference type="ARBA" id="ARBA00001478"/>
    </source>
</evidence>
<evidence type="ECO:0000256" key="2">
    <source>
        <dbReference type="ARBA" id="ARBA00002764"/>
    </source>
</evidence>
<comment type="similarity">
    <text evidence="4">Belongs to the glycosyltransferase 1 family. Bacterial/plant glycogen synthase subfamily.</text>
</comment>
<dbReference type="PANTHER" id="PTHR45825">
    <property type="entry name" value="GRANULE-BOUND STARCH SYNTHASE 1, CHLOROPLASTIC/AMYLOPLASTIC"/>
    <property type="match status" value="1"/>
</dbReference>
<name>A0ABS8M5M6_9FLAO</name>
<evidence type="ECO:0000256" key="4">
    <source>
        <dbReference type="ARBA" id="ARBA00010281"/>
    </source>
</evidence>
<dbReference type="Gene3D" id="3.40.50.2000">
    <property type="entry name" value="Glycogen Phosphorylase B"/>
    <property type="match status" value="2"/>
</dbReference>
<keyword evidence="12" id="KW-1185">Reference proteome</keyword>
<dbReference type="PANTHER" id="PTHR45825:SF11">
    <property type="entry name" value="ALPHA AMYLASE DOMAIN-CONTAINING PROTEIN"/>
    <property type="match status" value="1"/>
</dbReference>
<comment type="caution">
    <text evidence="11">The sequence shown here is derived from an EMBL/GenBank/DDBJ whole genome shotgun (WGS) entry which is preliminary data.</text>
</comment>
<comment type="catalytic activity">
    <reaction evidence="1">
        <text>[(1-&gt;4)-alpha-D-glucosyl](n) + ADP-alpha-D-glucose = [(1-&gt;4)-alpha-D-glucosyl](n+1) + ADP + H(+)</text>
        <dbReference type="Rhea" id="RHEA:18189"/>
        <dbReference type="Rhea" id="RHEA-COMP:9584"/>
        <dbReference type="Rhea" id="RHEA-COMP:9587"/>
        <dbReference type="ChEBI" id="CHEBI:15378"/>
        <dbReference type="ChEBI" id="CHEBI:15444"/>
        <dbReference type="ChEBI" id="CHEBI:57498"/>
        <dbReference type="ChEBI" id="CHEBI:456216"/>
        <dbReference type="EC" id="2.4.1.21"/>
    </reaction>
</comment>
<dbReference type="SUPFAM" id="SSF53756">
    <property type="entry name" value="UDP-Glycosyltransferase/glycogen phosphorylase"/>
    <property type="match status" value="1"/>
</dbReference>
<dbReference type="InterPro" id="IPR013534">
    <property type="entry name" value="Starch_synth_cat_dom"/>
</dbReference>
<evidence type="ECO:0000259" key="9">
    <source>
        <dbReference type="Pfam" id="PF00534"/>
    </source>
</evidence>
<evidence type="ECO:0000256" key="7">
    <source>
        <dbReference type="ARBA" id="ARBA00022679"/>
    </source>
</evidence>
<comment type="function">
    <text evidence="2">Synthesizes alpha-1,4-glucan chains using ADP-glucose.</text>
</comment>
<dbReference type="Proteomes" id="UP001430700">
    <property type="component" value="Unassembled WGS sequence"/>
</dbReference>
<evidence type="ECO:0000313" key="11">
    <source>
        <dbReference type="EMBL" id="MCC9019523.1"/>
    </source>
</evidence>
<reference evidence="11" key="1">
    <citation type="submission" date="2021-11" db="EMBL/GenBank/DDBJ databases">
        <title>Description of novel Flavobacterium species.</title>
        <authorList>
            <person name="Saticioglu I.B."/>
            <person name="Ay H."/>
            <person name="Altun S."/>
            <person name="Duman M."/>
        </authorList>
    </citation>
    <scope>NUCLEOTIDE SEQUENCE</scope>
    <source>
        <strain evidence="11">F-126</strain>
    </source>
</reference>
<evidence type="ECO:0000256" key="5">
    <source>
        <dbReference type="ARBA" id="ARBA00012588"/>
    </source>
</evidence>
<keyword evidence="6" id="KW-0328">Glycosyltransferase</keyword>
<evidence type="ECO:0000256" key="8">
    <source>
        <dbReference type="ARBA" id="ARBA00023056"/>
    </source>
</evidence>
<keyword evidence="7" id="KW-0808">Transferase</keyword>
<dbReference type="InterPro" id="IPR001296">
    <property type="entry name" value="Glyco_trans_1"/>
</dbReference>
<dbReference type="Pfam" id="PF08323">
    <property type="entry name" value="Glyco_transf_5"/>
    <property type="match status" value="1"/>
</dbReference>
<keyword evidence="8" id="KW-0320">Glycogen biosynthesis</keyword>
<evidence type="ECO:0000313" key="12">
    <source>
        <dbReference type="Proteomes" id="UP001430700"/>
    </source>
</evidence>
<dbReference type="NCBIfam" id="TIGR02095">
    <property type="entry name" value="glgA"/>
    <property type="match status" value="1"/>
</dbReference>
<dbReference type="Pfam" id="PF00534">
    <property type="entry name" value="Glycos_transf_1"/>
    <property type="match status" value="1"/>
</dbReference>
<organism evidence="11 12">
    <name type="scientific">Flavobacterium lipolyticum</name>
    <dbReference type="NCBI Taxonomy" id="2893754"/>
    <lineage>
        <taxon>Bacteria</taxon>
        <taxon>Pseudomonadati</taxon>
        <taxon>Bacteroidota</taxon>
        <taxon>Flavobacteriia</taxon>
        <taxon>Flavobacteriales</taxon>
        <taxon>Flavobacteriaceae</taxon>
        <taxon>Flavobacterium</taxon>
    </lineage>
</organism>
<gene>
    <name evidence="11" type="ORF">LNQ34_17250</name>
</gene>
<evidence type="ECO:0000256" key="6">
    <source>
        <dbReference type="ARBA" id="ARBA00022676"/>
    </source>
</evidence>
<evidence type="ECO:0000256" key="3">
    <source>
        <dbReference type="ARBA" id="ARBA00004964"/>
    </source>
</evidence>
<sequence length="520" mass="59995">MIIHFTSEVAPFYKRGGLGDVVGALPKYLSESTHNVVISFYYEKRMMIENIDFKESFKIEIQNIEYEFDYYYLNQDNVDYYFLNMSDELIFSDLESSESDLESSESGDRPYDNKSSYIVYLYFAKAALQLIYNLKLLPDFLLFHDWHACGCFAFSKLMNEIYSRKRYSTILIIHNYEYQGDIFPDTLEFLNEEESAEIKEIFREYKTASLLSIGLKNADYVGTVSKNYGKELLTGNLPHKGLAYLKSIKKKKIFALPNGIDQTIWSPEKSPYIPGTYNKSSVNIMKAKAKEILLKRAGFVDSSDPVILLMSRLTDQKGIGIIINSWDTEETSLEKFEALLNTGIKLIVCGRPGGGLNGNINKRFALAQKKFPHKFCYIPTYNEPDAHLFLAGSDAILCPSLFEPCGLVHLYGMSFGTVPVVRPVGGLRDTVISHNEYPEISTGFYIDEFNFKSLIEALRKTVHTYKFQNDIWQKIMLRCMEEDYSWEKARHNYLQLFDSIKKEYHTDDLETINNDRDGMF</sequence>
<feature type="domain" description="Glycosyl transferase family 1" evidence="9">
    <location>
        <begin position="300"/>
        <end position="471"/>
    </location>
</feature>
<dbReference type="RefSeq" id="WP_230000608.1">
    <property type="nucleotide sequence ID" value="NZ_JAJJMN010000002.1"/>
</dbReference>
<evidence type="ECO:0000259" key="10">
    <source>
        <dbReference type="Pfam" id="PF08323"/>
    </source>
</evidence>
<dbReference type="EC" id="2.4.1.21" evidence="5"/>
<dbReference type="InterPro" id="IPR011835">
    <property type="entry name" value="GS/SS"/>
</dbReference>
<comment type="pathway">
    <text evidence="3">Glycan biosynthesis; glycogen biosynthesis.</text>
</comment>
<proteinExistence type="inferred from homology"/>
<protein>
    <recommendedName>
        <fullName evidence="5">starch synthase</fullName>
        <ecNumber evidence="5">2.4.1.21</ecNumber>
    </recommendedName>
</protein>